<accession>A0A8J3K2W0</accession>
<sequence>MRMLRYPAALALTLAVEIPVYAAALRWGWAAPVRRALLGALGVNLATHPLLWWLLVPWTGREAYPLVLVFAELLVCGAEAALLAWWLGRRDPLLAVLAVAANAASVLAGFIFASV</sequence>
<evidence type="ECO:0000313" key="2">
    <source>
        <dbReference type="EMBL" id="GIF91838.1"/>
    </source>
</evidence>
<organism evidence="2 3">
    <name type="scientific">Catellatospora chokoriensis</name>
    <dbReference type="NCBI Taxonomy" id="310353"/>
    <lineage>
        <taxon>Bacteria</taxon>
        <taxon>Bacillati</taxon>
        <taxon>Actinomycetota</taxon>
        <taxon>Actinomycetes</taxon>
        <taxon>Micromonosporales</taxon>
        <taxon>Micromonosporaceae</taxon>
        <taxon>Catellatospora</taxon>
    </lineage>
</organism>
<feature type="transmembrane region" description="Helical" evidence="1">
    <location>
        <begin position="93"/>
        <end position="113"/>
    </location>
</feature>
<keyword evidence="1" id="KW-1133">Transmembrane helix</keyword>
<feature type="transmembrane region" description="Helical" evidence="1">
    <location>
        <begin position="63"/>
        <end position="87"/>
    </location>
</feature>
<gene>
    <name evidence="2" type="ORF">Cch02nite_52820</name>
</gene>
<proteinExistence type="predicted"/>
<reference evidence="2 3" key="1">
    <citation type="submission" date="2021-01" db="EMBL/GenBank/DDBJ databases">
        <title>Whole genome shotgun sequence of Catellatospora chokoriensis NBRC 107358.</title>
        <authorList>
            <person name="Komaki H."/>
            <person name="Tamura T."/>
        </authorList>
    </citation>
    <scope>NUCLEOTIDE SEQUENCE [LARGE SCALE GENOMIC DNA]</scope>
    <source>
        <strain evidence="2 3">NBRC 107358</strain>
    </source>
</reference>
<dbReference type="EMBL" id="BONG01000036">
    <property type="protein sequence ID" value="GIF91838.1"/>
    <property type="molecule type" value="Genomic_DNA"/>
</dbReference>
<name>A0A8J3K2W0_9ACTN</name>
<keyword evidence="3" id="KW-1185">Reference proteome</keyword>
<evidence type="ECO:0000313" key="3">
    <source>
        <dbReference type="Proteomes" id="UP000619293"/>
    </source>
</evidence>
<keyword evidence="1" id="KW-0472">Membrane</keyword>
<protein>
    <submittedName>
        <fullName evidence="2">Uncharacterized protein</fullName>
    </submittedName>
</protein>
<keyword evidence="1" id="KW-0812">Transmembrane</keyword>
<evidence type="ECO:0000256" key="1">
    <source>
        <dbReference type="SAM" id="Phobius"/>
    </source>
</evidence>
<dbReference type="Proteomes" id="UP000619293">
    <property type="component" value="Unassembled WGS sequence"/>
</dbReference>
<comment type="caution">
    <text evidence="2">The sequence shown here is derived from an EMBL/GenBank/DDBJ whole genome shotgun (WGS) entry which is preliminary data.</text>
</comment>
<feature type="transmembrane region" description="Helical" evidence="1">
    <location>
        <begin position="38"/>
        <end position="56"/>
    </location>
</feature>
<dbReference type="AlphaFoldDB" id="A0A8J3K2W0"/>